<dbReference type="InterPro" id="IPR011006">
    <property type="entry name" value="CheY-like_superfamily"/>
</dbReference>
<dbReference type="SUPFAM" id="SSF52172">
    <property type="entry name" value="CheY-like"/>
    <property type="match status" value="1"/>
</dbReference>
<proteinExistence type="predicted"/>
<dbReference type="RefSeq" id="WP_128915282.1">
    <property type="nucleotide sequence ID" value="NZ_RDSM01000004.1"/>
</dbReference>
<protein>
    <recommendedName>
        <fullName evidence="3">Response regulatory domain-containing protein</fullName>
    </recommendedName>
</protein>
<evidence type="ECO:0008006" key="3">
    <source>
        <dbReference type="Google" id="ProtNLM"/>
    </source>
</evidence>
<name>A0A4Q0SY35_9BACT</name>
<sequence>MKRRPCFLVIDREFAGSISTRKLLIETAKFNVITAYSGTEAIETVERFPAVNGVVLDASLGDMECDDLIKALKVIAPDVPTISIEGGSRTCADADYNVPSFDPAKLLEVLRGLQPKESDVIDRRDEELNRKAEAEAE</sequence>
<accession>A0A4Q0SY35</accession>
<dbReference type="AlphaFoldDB" id="A0A4Q0SY35"/>
<gene>
    <name evidence="1" type="ORF">GRAN_4685</name>
</gene>
<evidence type="ECO:0000313" key="1">
    <source>
        <dbReference type="EMBL" id="RXH54389.1"/>
    </source>
</evidence>
<comment type="caution">
    <text evidence="1">The sequence shown here is derived from an EMBL/GenBank/DDBJ whole genome shotgun (WGS) entry which is preliminary data.</text>
</comment>
<reference evidence="2" key="2">
    <citation type="submission" date="2019-02" db="EMBL/GenBank/DDBJ databases">
        <title>Granulicella sibirica sp. nov., a psychrotolerant acidobacterium isolated from an organic soil layer in forested tundra, West Siberia.</title>
        <authorList>
            <person name="Oshkin I.Y."/>
            <person name="Kulichevskaya I.S."/>
            <person name="Rijpstra W.I.C."/>
            <person name="Sinninghe Damste J.S."/>
            <person name="Rakitin A.L."/>
            <person name="Ravin N.V."/>
            <person name="Dedysh S.N."/>
        </authorList>
    </citation>
    <scope>NUCLEOTIDE SEQUENCE [LARGE SCALE GENOMIC DNA]</scope>
    <source>
        <strain evidence="2">AF10</strain>
    </source>
</reference>
<evidence type="ECO:0000313" key="2">
    <source>
        <dbReference type="Proteomes" id="UP000289437"/>
    </source>
</evidence>
<reference evidence="1 2" key="1">
    <citation type="submission" date="2018-11" db="EMBL/GenBank/DDBJ databases">
        <authorList>
            <person name="Mardanov A.V."/>
            <person name="Ravin N.V."/>
            <person name="Dedysh S.N."/>
        </authorList>
    </citation>
    <scope>NUCLEOTIDE SEQUENCE [LARGE SCALE GENOMIC DNA]</scope>
    <source>
        <strain evidence="1 2">AF10</strain>
    </source>
</reference>
<organism evidence="1 2">
    <name type="scientific">Granulicella sibirica</name>
    <dbReference type="NCBI Taxonomy" id="2479048"/>
    <lineage>
        <taxon>Bacteria</taxon>
        <taxon>Pseudomonadati</taxon>
        <taxon>Acidobacteriota</taxon>
        <taxon>Terriglobia</taxon>
        <taxon>Terriglobales</taxon>
        <taxon>Acidobacteriaceae</taxon>
        <taxon>Granulicella</taxon>
    </lineage>
</organism>
<dbReference type="Gene3D" id="3.40.50.2300">
    <property type="match status" value="1"/>
</dbReference>
<dbReference type="EMBL" id="RDSM01000004">
    <property type="protein sequence ID" value="RXH54389.1"/>
    <property type="molecule type" value="Genomic_DNA"/>
</dbReference>
<dbReference type="Proteomes" id="UP000289437">
    <property type="component" value="Unassembled WGS sequence"/>
</dbReference>
<dbReference type="OrthoDB" id="120956at2"/>
<keyword evidence="2" id="KW-1185">Reference proteome</keyword>